<dbReference type="EC" id="3.1.3.15" evidence="3"/>
<evidence type="ECO:0000256" key="4">
    <source>
        <dbReference type="ARBA" id="ARBA00021697"/>
    </source>
</evidence>
<evidence type="ECO:0000256" key="10">
    <source>
        <dbReference type="ARBA" id="ARBA00053547"/>
    </source>
</evidence>
<dbReference type="PANTHER" id="PTHR43344">
    <property type="entry name" value="PHOSPHOSERINE PHOSPHATASE"/>
    <property type="match status" value="1"/>
</dbReference>
<dbReference type="Proteomes" id="UP000664466">
    <property type="component" value="Unassembled WGS sequence"/>
</dbReference>
<dbReference type="CDD" id="cd02612">
    <property type="entry name" value="HAD_PGPPase"/>
    <property type="match status" value="1"/>
</dbReference>
<sequence>MTLALFDLDHTLLKGDSDYQWGQFLIGKGLVEPEQYAAANLYFFEQYKQGVLDIHAYSAFAFEPLSEHSMAELAVLHREFMVSVIQPLITDAARQLVEQHREQGHTLMVITATNSFITRPIVEAFGIPHLLATEPKVVDGHYTREIDGIPCFQAGKVTRLQQWLETSAETLSGSYFYSDSRNDLPLLEMVDNPIAVDPDDTLRAIALEKSWPILSLR</sequence>
<dbReference type="FunFam" id="3.40.50.1000:FF:000025">
    <property type="entry name" value="HAD hydrolase, family IB"/>
    <property type="match status" value="1"/>
</dbReference>
<reference evidence="12" key="2">
    <citation type="submission" date="2021-04" db="EMBL/GenBank/DDBJ databases">
        <title>Complete Genome and methylome analysis of Thiothrix fructosivorans ATCC 49748.</title>
        <authorList>
            <person name="Fomenkov A."/>
            <person name="Sun L."/>
            <person name="Vincze T."/>
            <person name="Grabovich M.Y."/>
            <person name="Roberts R.J."/>
        </authorList>
    </citation>
    <scope>NUCLEOTIDE SEQUENCE</scope>
    <source>
        <strain evidence="12">ATCC 49748</strain>
    </source>
</reference>
<evidence type="ECO:0000256" key="8">
    <source>
        <dbReference type="ARBA" id="ARBA00033209"/>
    </source>
</evidence>
<dbReference type="InterPro" id="IPR036412">
    <property type="entry name" value="HAD-like_sf"/>
</dbReference>
<name>A0A8B0SNG4_9GAMM</name>
<dbReference type="EMBL" id="CP072748">
    <property type="protein sequence ID" value="QTX12715.1"/>
    <property type="molecule type" value="Genomic_DNA"/>
</dbReference>
<dbReference type="InterPro" id="IPR006385">
    <property type="entry name" value="HAD_hydro_SerB1"/>
</dbReference>
<comment type="pathway">
    <text evidence="1">Amino-acid biosynthesis; L-histidine biosynthesis; L-histidine from 5-phospho-alpha-D-ribose 1-diphosphate: step 8/9.</text>
</comment>
<comment type="catalytic activity">
    <reaction evidence="9">
        <text>L-histidinol phosphate + H2O = L-histidinol + phosphate</text>
        <dbReference type="Rhea" id="RHEA:14465"/>
        <dbReference type="ChEBI" id="CHEBI:15377"/>
        <dbReference type="ChEBI" id="CHEBI:43474"/>
        <dbReference type="ChEBI" id="CHEBI:57699"/>
        <dbReference type="ChEBI" id="CHEBI:57980"/>
        <dbReference type="EC" id="3.1.3.15"/>
    </reaction>
    <physiologicalReaction direction="left-to-right" evidence="9">
        <dbReference type="Rhea" id="RHEA:14466"/>
    </physiologicalReaction>
</comment>
<gene>
    <name evidence="12" type="ORF">J1836_002850</name>
    <name evidence="11" type="ORF">J1836_09975</name>
</gene>
<evidence type="ECO:0000313" key="11">
    <source>
        <dbReference type="EMBL" id="MBO0613249.1"/>
    </source>
</evidence>
<dbReference type="Pfam" id="PF12710">
    <property type="entry name" value="HAD"/>
    <property type="match status" value="1"/>
</dbReference>
<evidence type="ECO:0000313" key="12">
    <source>
        <dbReference type="EMBL" id="QTX12715.1"/>
    </source>
</evidence>
<proteinExistence type="inferred from homology"/>
<dbReference type="PANTHER" id="PTHR43344:SF13">
    <property type="entry name" value="PHOSPHATASE RV3661-RELATED"/>
    <property type="match status" value="1"/>
</dbReference>
<evidence type="ECO:0000256" key="2">
    <source>
        <dbReference type="ARBA" id="ARBA00009184"/>
    </source>
</evidence>
<evidence type="ECO:0000256" key="7">
    <source>
        <dbReference type="ARBA" id="ARBA00022842"/>
    </source>
</evidence>
<evidence type="ECO:0000256" key="9">
    <source>
        <dbReference type="ARBA" id="ARBA00052092"/>
    </source>
</evidence>
<keyword evidence="7" id="KW-0460">Magnesium</keyword>
<protein>
    <recommendedName>
        <fullName evidence="4">Histidinol-phosphatase</fullName>
        <ecNumber evidence="3">3.1.3.15</ecNumber>
    </recommendedName>
    <alternativeName>
        <fullName evidence="8">Histidinol-phosphate phosphatase</fullName>
    </alternativeName>
</protein>
<dbReference type="EMBL" id="JAFMPM010000006">
    <property type="protein sequence ID" value="MBO0613249.1"/>
    <property type="molecule type" value="Genomic_DNA"/>
</dbReference>
<dbReference type="SUPFAM" id="SSF56784">
    <property type="entry name" value="HAD-like"/>
    <property type="match status" value="1"/>
</dbReference>
<dbReference type="InterPro" id="IPR023214">
    <property type="entry name" value="HAD_sf"/>
</dbReference>
<reference evidence="11 13" key="1">
    <citation type="submission" date="2021-03" db="EMBL/GenBank/DDBJ databases">
        <title>Draft genome and methylome analysis of Thiotrix fructosivoruns ATCC 49748.</title>
        <authorList>
            <person name="Fomenkov A."/>
            <person name="Grabovich M.Y."/>
            <person name="Roberts R.J."/>
        </authorList>
    </citation>
    <scope>NUCLEOTIDE SEQUENCE [LARGE SCALE GENOMIC DNA]</scope>
    <source>
        <strain evidence="11 13">ATCC 49748</strain>
    </source>
</reference>
<evidence type="ECO:0000256" key="6">
    <source>
        <dbReference type="ARBA" id="ARBA00022801"/>
    </source>
</evidence>
<dbReference type="NCBIfam" id="TIGR01488">
    <property type="entry name" value="HAD-SF-IB"/>
    <property type="match status" value="1"/>
</dbReference>
<dbReference type="GO" id="GO:0004401">
    <property type="term" value="F:histidinol-phosphatase activity"/>
    <property type="evidence" value="ECO:0007669"/>
    <property type="project" value="UniProtKB-EC"/>
</dbReference>
<evidence type="ECO:0000256" key="5">
    <source>
        <dbReference type="ARBA" id="ARBA00022723"/>
    </source>
</evidence>
<organism evidence="12">
    <name type="scientific">Thiothrix fructosivorans</name>
    <dbReference type="NCBI Taxonomy" id="111770"/>
    <lineage>
        <taxon>Bacteria</taxon>
        <taxon>Pseudomonadati</taxon>
        <taxon>Pseudomonadota</taxon>
        <taxon>Gammaproteobacteria</taxon>
        <taxon>Thiotrichales</taxon>
        <taxon>Thiotrichaceae</taxon>
        <taxon>Thiothrix</taxon>
    </lineage>
</organism>
<dbReference type="Gene3D" id="3.40.50.1000">
    <property type="entry name" value="HAD superfamily/HAD-like"/>
    <property type="match status" value="1"/>
</dbReference>
<keyword evidence="5" id="KW-0479">Metal-binding</keyword>
<keyword evidence="6 12" id="KW-0378">Hydrolase</keyword>
<comment type="similarity">
    <text evidence="2">Belongs to the HAD-like hydrolase superfamily. SerB family.</text>
</comment>
<keyword evidence="13" id="KW-1185">Reference proteome</keyword>
<evidence type="ECO:0000313" key="13">
    <source>
        <dbReference type="Proteomes" id="UP000664466"/>
    </source>
</evidence>
<comment type="function">
    <text evidence="10">Catalyzes the dephosphorylation of histidinol-phosphate to histidinol, the direct precursor of histidine.</text>
</comment>
<dbReference type="Gene3D" id="1.20.1440.100">
    <property type="entry name" value="SG protein - dephosphorylation function"/>
    <property type="match status" value="1"/>
</dbReference>
<dbReference type="GO" id="GO:0046872">
    <property type="term" value="F:metal ion binding"/>
    <property type="evidence" value="ECO:0007669"/>
    <property type="project" value="UniProtKB-KW"/>
</dbReference>
<accession>A0A8B0SNG4</accession>
<dbReference type="InterPro" id="IPR050582">
    <property type="entry name" value="HAD-like_SerB"/>
</dbReference>
<evidence type="ECO:0000256" key="1">
    <source>
        <dbReference type="ARBA" id="ARBA00004970"/>
    </source>
</evidence>
<evidence type="ECO:0000256" key="3">
    <source>
        <dbReference type="ARBA" id="ARBA00013085"/>
    </source>
</evidence>
<dbReference type="NCBIfam" id="TIGR01490">
    <property type="entry name" value="HAD-SF-IB-hyp1"/>
    <property type="match status" value="1"/>
</dbReference>
<dbReference type="AlphaFoldDB" id="A0A8B0SNG4"/>